<dbReference type="SUPFAM" id="SSF53383">
    <property type="entry name" value="PLP-dependent transferases"/>
    <property type="match status" value="1"/>
</dbReference>
<accession>A0AAD8YLP6</accession>
<dbReference type="Gene3D" id="3.40.640.10">
    <property type="entry name" value="Type I PLP-dependent aspartate aminotransferase-like (Major domain)"/>
    <property type="match status" value="1"/>
</dbReference>
<dbReference type="AlphaFoldDB" id="A0AAD8YLP6"/>
<dbReference type="Pfam" id="PF01041">
    <property type="entry name" value="DegT_DnrJ_EryC1"/>
    <property type="match status" value="1"/>
</dbReference>
<dbReference type="PANTHER" id="PTHR30244">
    <property type="entry name" value="TRANSAMINASE"/>
    <property type="match status" value="1"/>
</dbReference>
<dbReference type="EMBL" id="JATAAI010000001">
    <property type="protein sequence ID" value="KAK1748929.1"/>
    <property type="molecule type" value="Genomic_DNA"/>
</dbReference>
<dbReference type="GO" id="GO:0030170">
    <property type="term" value="F:pyridoxal phosphate binding"/>
    <property type="evidence" value="ECO:0007669"/>
    <property type="project" value="TreeGrafter"/>
</dbReference>
<dbReference type="InterPro" id="IPR000653">
    <property type="entry name" value="DegT/StrS_aminotransferase"/>
</dbReference>
<comment type="caution">
    <text evidence="1">The sequence shown here is derived from an EMBL/GenBank/DDBJ whole genome shotgun (WGS) entry which is preliminary data.</text>
</comment>
<gene>
    <name evidence="1" type="ORF">QTG54_000868</name>
</gene>
<reference evidence="1" key="1">
    <citation type="submission" date="2023-06" db="EMBL/GenBank/DDBJ databases">
        <title>Survivors Of The Sea: Transcriptome response of Skeletonema marinoi to long-term dormancy.</title>
        <authorList>
            <person name="Pinder M.I.M."/>
            <person name="Kourtchenko O."/>
            <person name="Robertson E.K."/>
            <person name="Larsson T."/>
            <person name="Maumus F."/>
            <person name="Osuna-Cruz C.M."/>
            <person name="Vancaester E."/>
            <person name="Stenow R."/>
            <person name="Vandepoele K."/>
            <person name="Ploug H."/>
            <person name="Bruchert V."/>
            <person name="Godhe A."/>
            <person name="Topel M."/>
        </authorList>
    </citation>
    <scope>NUCLEOTIDE SEQUENCE</scope>
    <source>
        <strain evidence="1">R05AC</strain>
    </source>
</reference>
<dbReference type="GO" id="GO:0000271">
    <property type="term" value="P:polysaccharide biosynthetic process"/>
    <property type="evidence" value="ECO:0007669"/>
    <property type="project" value="TreeGrafter"/>
</dbReference>
<evidence type="ECO:0000313" key="1">
    <source>
        <dbReference type="EMBL" id="KAK1748929.1"/>
    </source>
</evidence>
<dbReference type="PANTHER" id="PTHR30244:SF34">
    <property type="entry name" value="DTDP-4-AMINO-4,6-DIDEOXYGALACTOSE TRANSAMINASE"/>
    <property type="match status" value="1"/>
</dbReference>
<organism evidence="1 2">
    <name type="scientific">Skeletonema marinoi</name>
    <dbReference type="NCBI Taxonomy" id="267567"/>
    <lineage>
        <taxon>Eukaryota</taxon>
        <taxon>Sar</taxon>
        <taxon>Stramenopiles</taxon>
        <taxon>Ochrophyta</taxon>
        <taxon>Bacillariophyta</taxon>
        <taxon>Coscinodiscophyceae</taxon>
        <taxon>Thalassiosirophycidae</taxon>
        <taxon>Thalassiosirales</taxon>
        <taxon>Skeletonemataceae</taxon>
        <taxon>Skeletonema</taxon>
        <taxon>Skeletonema marinoi-dohrnii complex</taxon>
    </lineage>
</organism>
<dbReference type="InterPro" id="IPR015424">
    <property type="entry name" value="PyrdxlP-dep_Trfase"/>
</dbReference>
<sequence length="147" mass="16282">MSKKTVAIFVVHPFGAVLGKDSMAELRTMANENKLDIWEDCAQCYSGSGYTGSSFANASFFSFGPIKTATALGGGLAVLRSPCNKDDNGTTSHEQELERVSTLASTMRRIQETKHKQQPNNVYLWRVVKCIALHMISQSRYLCAQRK</sequence>
<protein>
    <submittedName>
        <fullName evidence="1">Uncharacterized protein</fullName>
    </submittedName>
</protein>
<evidence type="ECO:0000313" key="2">
    <source>
        <dbReference type="Proteomes" id="UP001224775"/>
    </source>
</evidence>
<dbReference type="InterPro" id="IPR015421">
    <property type="entry name" value="PyrdxlP-dep_Trfase_major"/>
</dbReference>
<proteinExistence type="predicted"/>
<dbReference type="GO" id="GO:0008483">
    <property type="term" value="F:transaminase activity"/>
    <property type="evidence" value="ECO:0007669"/>
    <property type="project" value="TreeGrafter"/>
</dbReference>
<dbReference type="Proteomes" id="UP001224775">
    <property type="component" value="Unassembled WGS sequence"/>
</dbReference>
<keyword evidence="2" id="KW-1185">Reference proteome</keyword>
<name>A0AAD8YLP6_9STRA</name>